<dbReference type="EMBL" id="DS028100">
    <property type="protein sequence ID" value="KMP09813.1"/>
    <property type="molecule type" value="Genomic_DNA"/>
</dbReference>
<sequence length="101" mass="10434">MFVPGPRPTGEPPKKSSGCALGYGAATVWERNARLAPGGGQANGALFSYKRITDHGGWRNTFASVPSIFPLGLSTIVVFAGGRSGADQPLGSSGPQNFCPR</sequence>
<protein>
    <submittedName>
        <fullName evidence="1">Uncharacterized protein</fullName>
    </submittedName>
</protein>
<evidence type="ECO:0000313" key="2">
    <source>
        <dbReference type="Proteomes" id="UP000054565"/>
    </source>
</evidence>
<evidence type="ECO:0000313" key="1">
    <source>
        <dbReference type="EMBL" id="KMP09813.1"/>
    </source>
</evidence>
<accession>A0A0J6YS52</accession>
<dbReference type="AlphaFoldDB" id="A0A0J6YS52"/>
<name>A0A0J6YS52_COCIT</name>
<reference evidence="2" key="1">
    <citation type="journal article" date="2010" name="Genome Res.">
        <title>Population genomic sequencing of Coccidioides fungi reveals recent hybridization and transposon control.</title>
        <authorList>
            <person name="Neafsey D.E."/>
            <person name="Barker B.M."/>
            <person name="Sharpton T.J."/>
            <person name="Stajich J.E."/>
            <person name="Park D.J."/>
            <person name="Whiston E."/>
            <person name="Hung C.-Y."/>
            <person name="McMahan C."/>
            <person name="White J."/>
            <person name="Sykes S."/>
            <person name="Heiman D."/>
            <person name="Young S."/>
            <person name="Zeng Q."/>
            <person name="Abouelleil A."/>
            <person name="Aftuck L."/>
            <person name="Bessette D."/>
            <person name="Brown A."/>
            <person name="FitzGerald M."/>
            <person name="Lui A."/>
            <person name="Macdonald J.P."/>
            <person name="Priest M."/>
            <person name="Orbach M.J."/>
            <person name="Galgiani J.N."/>
            <person name="Kirkland T.N."/>
            <person name="Cole G.T."/>
            <person name="Birren B.W."/>
            <person name="Henn M.R."/>
            <person name="Taylor J.W."/>
            <person name="Rounsley S.D."/>
        </authorList>
    </citation>
    <scope>NUCLEOTIDE SEQUENCE [LARGE SCALE GENOMIC DNA]</scope>
    <source>
        <strain evidence="2">RMSCC 2394</strain>
    </source>
</reference>
<gene>
    <name evidence="1" type="ORF">CIRG_09046</name>
</gene>
<dbReference type="Proteomes" id="UP000054565">
    <property type="component" value="Unassembled WGS sequence"/>
</dbReference>
<organism evidence="1 2">
    <name type="scientific">Coccidioides immitis RMSCC 2394</name>
    <dbReference type="NCBI Taxonomy" id="404692"/>
    <lineage>
        <taxon>Eukaryota</taxon>
        <taxon>Fungi</taxon>
        <taxon>Dikarya</taxon>
        <taxon>Ascomycota</taxon>
        <taxon>Pezizomycotina</taxon>
        <taxon>Eurotiomycetes</taxon>
        <taxon>Eurotiomycetidae</taxon>
        <taxon>Onygenales</taxon>
        <taxon>Onygenaceae</taxon>
        <taxon>Coccidioides</taxon>
    </lineage>
</organism>
<proteinExistence type="predicted"/>